<evidence type="ECO:0000256" key="1">
    <source>
        <dbReference type="ARBA" id="ARBA00022553"/>
    </source>
</evidence>
<accession>A0AAD8Z6B6</accession>
<name>A0AAD8Z6B6_9TELE</name>
<feature type="compositionally biased region" description="Basic residues" evidence="2">
    <location>
        <begin position="1"/>
        <end position="20"/>
    </location>
</feature>
<keyword evidence="4" id="KW-1185">Reference proteome</keyword>
<reference evidence="3" key="1">
    <citation type="submission" date="2023-03" db="EMBL/GenBank/DDBJ databases">
        <title>Electrophorus voltai genome.</title>
        <authorList>
            <person name="Bian C."/>
        </authorList>
    </citation>
    <scope>NUCLEOTIDE SEQUENCE</scope>
    <source>
        <strain evidence="3">CB-2022</strain>
        <tissue evidence="3">Muscle</tissue>
    </source>
</reference>
<evidence type="ECO:0000256" key="2">
    <source>
        <dbReference type="SAM" id="MobiDB-lite"/>
    </source>
</evidence>
<gene>
    <name evidence="3" type="ORF">P4O66_012073</name>
</gene>
<dbReference type="InterPro" id="IPR023246">
    <property type="entry name" value="AUTS2"/>
</dbReference>
<comment type="caution">
    <text evidence="3">The sequence shown here is derived from an EMBL/GenBank/DDBJ whole genome shotgun (WGS) entry which is preliminary data.</text>
</comment>
<dbReference type="AlphaFoldDB" id="A0AAD8Z6B6"/>
<keyword evidence="1" id="KW-0597">Phosphoprotein</keyword>
<protein>
    <submittedName>
        <fullName evidence="3">Uncharacterized protein</fullName>
    </submittedName>
</protein>
<feature type="region of interest" description="Disordered" evidence="2">
    <location>
        <begin position="1"/>
        <end position="81"/>
    </location>
</feature>
<proteinExistence type="predicted"/>
<feature type="compositionally biased region" description="Basic and acidic residues" evidence="2">
    <location>
        <begin position="21"/>
        <end position="44"/>
    </location>
</feature>
<sequence>MEGKVKQTRRSRSQRARVRRREAGARDARDHSPSSGSERERSPGQDRASQNGKRAPHSSSSPRASRPPRRKRRESGSQEEDLIDGFAIASFASLERLEVGHPLAYSEHVRSASDSLGETRSDEAFAGDRVAVSMCVEVLRHIPKLQKFYCLLVCNPQTLGEGDPRARQPDVSSGGARDSVDVIRFGVSVSPPGVERGRGLPLCARPPWQAGKPAHGRASAGLLIEFVMGSVSGVLARQRCVQLSVCPASTGSLQLNVSALRDMVQSSRVSLVPAHSKPDPRFGAMLGQERKAVSVRREPSDSPVLECIHSRSAMGYINNSINLNAKRCVIGPRTRPGNGYSVGVQIGVKTPNLLFSPYANMAAVVALAELIANERQYLHEWEPSGGFRRAPAVSEFQLHEFDTLGDIICHL</sequence>
<organism evidence="3 4">
    <name type="scientific">Electrophorus voltai</name>
    <dbReference type="NCBI Taxonomy" id="2609070"/>
    <lineage>
        <taxon>Eukaryota</taxon>
        <taxon>Metazoa</taxon>
        <taxon>Chordata</taxon>
        <taxon>Craniata</taxon>
        <taxon>Vertebrata</taxon>
        <taxon>Euteleostomi</taxon>
        <taxon>Actinopterygii</taxon>
        <taxon>Neopterygii</taxon>
        <taxon>Teleostei</taxon>
        <taxon>Ostariophysi</taxon>
        <taxon>Gymnotiformes</taxon>
        <taxon>Gymnotoidei</taxon>
        <taxon>Gymnotidae</taxon>
        <taxon>Electrophorus</taxon>
    </lineage>
</organism>
<evidence type="ECO:0000313" key="3">
    <source>
        <dbReference type="EMBL" id="KAK1792281.1"/>
    </source>
</evidence>
<evidence type="ECO:0000313" key="4">
    <source>
        <dbReference type="Proteomes" id="UP001239994"/>
    </source>
</evidence>
<dbReference type="Proteomes" id="UP001239994">
    <property type="component" value="Unassembled WGS sequence"/>
</dbReference>
<dbReference type="PANTHER" id="PTHR14429">
    <property type="entry name" value="FIBROSIN FAMILY MEMBER"/>
    <property type="match status" value="1"/>
</dbReference>
<dbReference type="PANTHER" id="PTHR14429:SF20">
    <property type="entry name" value="FIBROSIN-1-LIKE PROTEIN"/>
    <property type="match status" value="1"/>
</dbReference>
<dbReference type="EMBL" id="JAROKS010000019">
    <property type="protein sequence ID" value="KAK1792281.1"/>
    <property type="molecule type" value="Genomic_DNA"/>
</dbReference>